<dbReference type="Gene3D" id="1.10.3210.10">
    <property type="entry name" value="Hypothetical protein af1432"/>
    <property type="match status" value="1"/>
</dbReference>
<sequence length="184" mass="21691">MNWSPDTYQKAWHFATFAHNEQTYGGRKKGVRVPYINHIASVAMEVTWGLQCVPQSDHNLAIQCALLHDTIEDTQVTYKDILQTFGKRVADGVMALSKDETLGTKEQQMLDSLKRIQQQPPEVWMVKMADRITNLYYPPHYWDKDKILRYQKEAKVIYDHLHKSNELLAQRLEKKIEEYNRFLH</sequence>
<dbReference type="OrthoDB" id="272476at2"/>
<dbReference type="EMBL" id="AP019860">
    <property type="protein sequence ID" value="BBM84364.1"/>
    <property type="molecule type" value="Genomic_DNA"/>
</dbReference>
<evidence type="ECO:0000313" key="2">
    <source>
        <dbReference type="Proteomes" id="UP000326354"/>
    </source>
</evidence>
<gene>
    <name evidence="1" type="ORF">UABAM_02723</name>
</gene>
<dbReference type="AlphaFoldDB" id="A0A5S9F4D4"/>
<dbReference type="RefSeq" id="WP_151968523.1">
    <property type="nucleotide sequence ID" value="NZ_AP019860.1"/>
</dbReference>
<dbReference type="Pfam" id="PF13328">
    <property type="entry name" value="HD_4"/>
    <property type="match status" value="1"/>
</dbReference>
<name>A0A5S9F4D4_UABAM</name>
<keyword evidence="1" id="KW-0378">Hydrolase</keyword>
<protein>
    <submittedName>
        <fullName evidence="1">Phosphohydrolase</fullName>
    </submittedName>
</protein>
<dbReference type="PANTHER" id="PTHR46246:SF1">
    <property type="entry name" value="GUANOSINE-3',5'-BIS(DIPHOSPHATE) 3'-PYROPHOSPHOHYDROLASE MESH1"/>
    <property type="match status" value="1"/>
</dbReference>
<organism evidence="1 2">
    <name type="scientific">Uabimicrobium amorphum</name>
    <dbReference type="NCBI Taxonomy" id="2596890"/>
    <lineage>
        <taxon>Bacteria</taxon>
        <taxon>Pseudomonadati</taxon>
        <taxon>Planctomycetota</taxon>
        <taxon>Candidatus Uabimicrobiia</taxon>
        <taxon>Candidatus Uabimicrobiales</taxon>
        <taxon>Candidatus Uabimicrobiaceae</taxon>
        <taxon>Candidatus Uabimicrobium</taxon>
    </lineage>
</organism>
<reference evidence="1 2" key="1">
    <citation type="submission" date="2019-08" db="EMBL/GenBank/DDBJ databases">
        <title>Complete genome sequence of Candidatus Uab amorphum.</title>
        <authorList>
            <person name="Shiratori T."/>
            <person name="Suzuki S."/>
            <person name="Kakizawa Y."/>
            <person name="Ishida K."/>
        </authorList>
    </citation>
    <scope>NUCLEOTIDE SEQUENCE [LARGE SCALE GENOMIC DNA]</scope>
    <source>
        <strain evidence="1 2">SRT547</strain>
    </source>
</reference>
<proteinExistence type="predicted"/>
<dbReference type="KEGG" id="uam:UABAM_02723"/>
<evidence type="ECO:0000313" key="1">
    <source>
        <dbReference type="EMBL" id="BBM84364.1"/>
    </source>
</evidence>
<dbReference type="SUPFAM" id="SSF109604">
    <property type="entry name" value="HD-domain/PDEase-like"/>
    <property type="match status" value="1"/>
</dbReference>
<dbReference type="Proteomes" id="UP000326354">
    <property type="component" value="Chromosome"/>
</dbReference>
<accession>A0A5S9F4D4</accession>
<keyword evidence="2" id="KW-1185">Reference proteome</keyword>
<dbReference type="GO" id="GO:0008893">
    <property type="term" value="F:guanosine-3',5'-bis(diphosphate) 3'-diphosphatase activity"/>
    <property type="evidence" value="ECO:0007669"/>
    <property type="project" value="TreeGrafter"/>
</dbReference>
<dbReference type="PANTHER" id="PTHR46246">
    <property type="entry name" value="GUANOSINE-3',5'-BIS(DIPHOSPHATE) 3'-PYROPHOSPHOHYDROLASE MESH1"/>
    <property type="match status" value="1"/>
</dbReference>
<dbReference type="InterPro" id="IPR052194">
    <property type="entry name" value="MESH1"/>
</dbReference>